<reference evidence="3" key="1">
    <citation type="submission" date="2023-10" db="EMBL/GenBank/DDBJ databases">
        <title>Genome assemblies of two species of porcelain crab, Petrolisthes cinctipes and Petrolisthes manimaculis (Anomura: Porcellanidae).</title>
        <authorList>
            <person name="Angst P."/>
        </authorList>
    </citation>
    <scope>NUCLEOTIDE SEQUENCE</scope>
    <source>
        <strain evidence="3">PB745_01</strain>
        <tissue evidence="3">Gill</tissue>
    </source>
</reference>
<sequence>MDLSKAGSNITPPTNLGTKVAVADLKGEKVPDNWVVDKAGRNTQDPSQLLRQGEHYCLWGGGPHGKDVAWKTDLDRQSDISHCFIAINPEMFAEGFQERLSDLMAQLRDVEPWQLATHLGVEPIRTIN</sequence>
<dbReference type="PANTHER" id="PTHR11091">
    <property type="entry name" value="OXIDOREDUCTASE-RELATED"/>
    <property type="match status" value="1"/>
</dbReference>
<dbReference type="EMBL" id="JAWQEG010006773">
    <property type="protein sequence ID" value="KAK3853911.1"/>
    <property type="molecule type" value="Genomic_DNA"/>
</dbReference>
<dbReference type="InterPro" id="IPR036111">
    <property type="entry name" value="Mal/L-sulfo/L-lacto_DH-like_sf"/>
</dbReference>
<dbReference type="InterPro" id="IPR043143">
    <property type="entry name" value="Mal/L-sulf/L-lact_DH-like_NADP"/>
</dbReference>
<evidence type="ECO:0000256" key="2">
    <source>
        <dbReference type="ARBA" id="ARBA00023002"/>
    </source>
</evidence>
<evidence type="ECO:0000313" key="3">
    <source>
        <dbReference type="EMBL" id="KAK3853911.1"/>
    </source>
</evidence>
<protein>
    <submittedName>
        <fullName evidence="3">Uncharacterized protein</fullName>
    </submittedName>
</protein>
<dbReference type="AlphaFoldDB" id="A0AAE1BNE6"/>
<dbReference type="GO" id="GO:0016491">
    <property type="term" value="F:oxidoreductase activity"/>
    <property type="evidence" value="ECO:0007669"/>
    <property type="project" value="UniProtKB-KW"/>
</dbReference>
<name>A0AAE1BNE6_PETCI</name>
<organism evidence="3 4">
    <name type="scientific">Petrolisthes cinctipes</name>
    <name type="common">Flat porcelain crab</name>
    <dbReference type="NCBI Taxonomy" id="88211"/>
    <lineage>
        <taxon>Eukaryota</taxon>
        <taxon>Metazoa</taxon>
        <taxon>Ecdysozoa</taxon>
        <taxon>Arthropoda</taxon>
        <taxon>Crustacea</taxon>
        <taxon>Multicrustacea</taxon>
        <taxon>Malacostraca</taxon>
        <taxon>Eumalacostraca</taxon>
        <taxon>Eucarida</taxon>
        <taxon>Decapoda</taxon>
        <taxon>Pleocyemata</taxon>
        <taxon>Anomura</taxon>
        <taxon>Galatheoidea</taxon>
        <taxon>Porcellanidae</taxon>
        <taxon>Petrolisthes</taxon>
    </lineage>
</organism>
<comment type="caution">
    <text evidence="3">The sequence shown here is derived from an EMBL/GenBank/DDBJ whole genome shotgun (WGS) entry which is preliminary data.</text>
</comment>
<dbReference type="SUPFAM" id="SSF89733">
    <property type="entry name" value="L-sulfolactate dehydrogenase-like"/>
    <property type="match status" value="1"/>
</dbReference>
<dbReference type="Proteomes" id="UP001286313">
    <property type="component" value="Unassembled WGS sequence"/>
</dbReference>
<dbReference type="Gene3D" id="3.30.1370.60">
    <property type="entry name" value="Hypothetical oxidoreductase yiak, domain 2"/>
    <property type="match status" value="1"/>
</dbReference>
<keyword evidence="2" id="KW-0560">Oxidoreductase</keyword>
<gene>
    <name evidence="3" type="ORF">Pcinc_039571</name>
</gene>
<comment type="similarity">
    <text evidence="1">Belongs to the LDH2/MDH2 oxidoreductase family.</text>
</comment>
<dbReference type="PANTHER" id="PTHR11091:SF0">
    <property type="entry name" value="MALATE DEHYDROGENASE"/>
    <property type="match status" value="1"/>
</dbReference>
<proteinExistence type="inferred from homology"/>
<keyword evidence="4" id="KW-1185">Reference proteome</keyword>
<dbReference type="InterPro" id="IPR003767">
    <property type="entry name" value="Malate/L-lactate_DH-like"/>
</dbReference>
<evidence type="ECO:0000313" key="4">
    <source>
        <dbReference type="Proteomes" id="UP001286313"/>
    </source>
</evidence>
<evidence type="ECO:0000256" key="1">
    <source>
        <dbReference type="ARBA" id="ARBA00006056"/>
    </source>
</evidence>
<accession>A0AAE1BNE6</accession>
<dbReference type="Gene3D" id="3.30.60.50">
    <property type="entry name" value="Hypothetical oxidoreductase yiak, domain 3"/>
    <property type="match status" value="1"/>
</dbReference>